<dbReference type="RefSeq" id="WP_217789447.1">
    <property type="nucleotide sequence ID" value="NZ_JAHSPG010000001.1"/>
</dbReference>
<dbReference type="InterPro" id="IPR026444">
    <property type="entry name" value="Secre_tail"/>
</dbReference>
<dbReference type="Pfam" id="PF13517">
    <property type="entry name" value="FG-GAP_3"/>
    <property type="match status" value="4"/>
</dbReference>
<evidence type="ECO:0000313" key="3">
    <source>
        <dbReference type="EMBL" id="MBV4355902.1"/>
    </source>
</evidence>
<evidence type="ECO:0000256" key="1">
    <source>
        <dbReference type="SAM" id="SignalP"/>
    </source>
</evidence>
<evidence type="ECO:0000313" key="4">
    <source>
        <dbReference type="Proteomes" id="UP000812270"/>
    </source>
</evidence>
<dbReference type="PANTHER" id="PTHR46580:SF4">
    <property type="entry name" value="ATP_GTP-BINDING PROTEIN"/>
    <property type="match status" value="1"/>
</dbReference>
<organism evidence="3 4">
    <name type="scientific">Pinibacter aurantiacus</name>
    <dbReference type="NCBI Taxonomy" id="2851599"/>
    <lineage>
        <taxon>Bacteria</taxon>
        <taxon>Pseudomonadati</taxon>
        <taxon>Bacteroidota</taxon>
        <taxon>Chitinophagia</taxon>
        <taxon>Chitinophagales</taxon>
        <taxon>Chitinophagaceae</taxon>
        <taxon>Pinibacter</taxon>
    </lineage>
</organism>
<gene>
    <name evidence="3" type="ORF">KTO63_02000</name>
</gene>
<protein>
    <submittedName>
        <fullName evidence="3">VCBS repeat-containing protein</fullName>
    </submittedName>
</protein>
<name>A0A9E2S5A9_9BACT</name>
<feature type="chain" id="PRO_5039218281" evidence="1">
    <location>
        <begin position="20"/>
        <end position="1419"/>
    </location>
</feature>
<proteinExistence type="predicted"/>
<dbReference type="EMBL" id="JAHSPG010000001">
    <property type="protein sequence ID" value="MBV4355902.1"/>
    <property type="molecule type" value="Genomic_DNA"/>
</dbReference>
<reference evidence="3" key="1">
    <citation type="submission" date="2021-06" db="EMBL/GenBank/DDBJ databases">
        <authorList>
            <person name="Huq M.A."/>
        </authorList>
    </citation>
    <scope>NUCLEOTIDE SEQUENCE</scope>
    <source>
        <strain evidence="3">MAH-26</strain>
    </source>
</reference>
<feature type="domain" description="Secretion system C-terminal sorting" evidence="2">
    <location>
        <begin position="1343"/>
        <end position="1408"/>
    </location>
</feature>
<dbReference type="NCBIfam" id="TIGR04183">
    <property type="entry name" value="Por_Secre_tail"/>
    <property type="match status" value="1"/>
</dbReference>
<comment type="caution">
    <text evidence="3">The sequence shown here is derived from an EMBL/GenBank/DDBJ whole genome shotgun (WGS) entry which is preliminary data.</text>
</comment>
<evidence type="ECO:0000259" key="2">
    <source>
        <dbReference type="Pfam" id="PF18962"/>
    </source>
</evidence>
<keyword evidence="4" id="KW-1185">Reference proteome</keyword>
<dbReference type="Proteomes" id="UP000812270">
    <property type="component" value="Unassembled WGS sequence"/>
</dbReference>
<dbReference type="InterPro" id="IPR013517">
    <property type="entry name" value="FG-GAP"/>
</dbReference>
<dbReference type="Pfam" id="PF18962">
    <property type="entry name" value="Por_Secre_tail"/>
    <property type="match status" value="1"/>
</dbReference>
<sequence length="1419" mass="152538">MKKFLLALFFLSTCARLFSQDIPVFILKDTTVVTSGCYLLDPGGQKNGYTNGTYTIVINSATSSPLGIAFESSYLTSDGDRVNIYDGNSTSAPLITTIMNQSGSWYVKSSGSSMTISLQVWGPGASGPAYGFKAHIYPINPNPKAAQFATAFTGFTGANFDLADYDRDGDSDVINGGVVYRNDSKLDSSYVFLKQSTNPIGQWQDDDMASGDFDGDGYKDIFIIGRDAAILGSPVSARLYINDKKGGFKPSSQAFTGAFYGRCKVIDYNKDGKPDISYVGAGNNFATTFVFKLYINNGDGTFTEQTTNVPGLSNASLDWADADGDGDLDLVMNGEQGANAYAKLLINDKNVFTEKQIGLWTTTTGQICFADINKDGKPDIFNTGVETAMHDNSIPPQILLNDGSANFTRFDNDIPWMRKTYAEWADYDKDGDLDLLMSGTDRSYASGAYVYKNNGNGTFKRINLGGIESFSPVHWVDINKDGVLDAFVTAKSNHSYIAKTINSDSFAVVTLPMPAISSQGGAVIDDFNGDNTLDIMLAGTISDYDCLSGNSSVFMKGLGWQFSLVPKLTKAIDINASFGNVPGAPMWTWGDFDSDGLPDIAATSSGGVVRLYKNMGGNVFKPVFNGNLGSGANSKVRFVDLDRDGKNEMVMPPNLVYKWNGQSFDLMYPGDPYCCDVFNMDLGDYNNDGYIDMVLSFGQKLRIYKNDKTGKLVDINPYAPVQSGGGFVKFADMDKDGDLDIVATNFILENAGNDKFIYKADYHPPFAVAAIADFNNDTYPDIFGLPTGNTVSPSHLLYSQGPNFFYKENTPPGFPNSAYDSNQDAVAFDIEGDGDMDILQSSGICSSGLLLNNSNFLMDALSLVTPKGGEKLYAGNAYDIKWTGNNIGNAISIMFSSDNGKTFQPLQAAAPSGDLSGSYTWTVPKIKSDSCLLKITSTNQLSRISGTVFSITDSLPEPVIVMTDSICKNASVQNVVVKNSPENNSGVSVSAMIDAKPVSVTANQNIQFLPDTLAEGSHTLTITFTGALLKSVKSATFTIRKPAAPEVKLGASTNNVAATATTMIVLTATNKGGGGSIPKFTFATDRNFVGIVQQEGTGNSANLDPVSLNFGTNLLYVRMRTSDSCYAYQTAMDSVVITKSQPSPQLGDLPSPICKNAQTQYLTITNFPEANKGLNVQVTIDTIRTTVLPDHRIAFSPDTLKEGAHTLTVKFISNSTTTSAELTFAITKPVLPAVSLSASQISVINLSAPVVLTAVNENGGGASPTYTFAKDSSFSQIIQQESSSNKTEINASSLVFGNNKFFVMMKTSDGCFVRPTAIAGVTVTRTSATGIIDPDYPGDVIGVYPNPVGDQLNINSLKDQKTYRIDLINSNGQIVYSKELGNSTGLNIPTAILPSGIYELKIYDKTKNHLLGVMKLYKR</sequence>
<keyword evidence="1" id="KW-0732">Signal</keyword>
<dbReference type="PANTHER" id="PTHR46580">
    <property type="entry name" value="SENSOR KINASE-RELATED"/>
    <property type="match status" value="1"/>
</dbReference>
<accession>A0A9E2S5A9</accession>
<feature type="signal peptide" evidence="1">
    <location>
        <begin position="1"/>
        <end position="19"/>
    </location>
</feature>